<feature type="compositionally biased region" description="Basic and acidic residues" evidence="4">
    <location>
        <begin position="10"/>
        <end position="30"/>
    </location>
</feature>
<dbReference type="eggNOG" id="COG4974">
    <property type="taxonomic scope" value="Bacteria"/>
</dbReference>
<gene>
    <name evidence="6" type="ORF">AUCHE_05_00880</name>
</gene>
<organism evidence="6 7">
    <name type="scientific">Austwickia chelonae NBRC 105200</name>
    <dbReference type="NCBI Taxonomy" id="1184607"/>
    <lineage>
        <taxon>Bacteria</taxon>
        <taxon>Bacillati</taxon>
        <taxon>Actinomycetota</taxon>
        <taxon>Actinomycetes</taxon>
        <taxon>Micrococcales</taxon>
        <taxon>Dermatophilaceae</taxon>
        <taxon>Austwickia</taxon>
    </lineage>
</organism>
<evidence type="ECO:0000313" key="7">
    <source>
        <dbReference type="Proteomes" id="UP000008495"/>
    </source>
</evidence>
<dbReference type="InterPro" id="IPR002104">
    <property type="entry name" value="Integrase_catalytic"/>
</dbReference>
<feature type="region of interest" description="Disordered" evidence="4">
    <location>
        <begin position="379"/>
        <end position="402"/>
    </location>
</feature>
<evidence type="ECO:0000256" key="1">
    <source>
        <dbReference type="ARBA" id="ARBA00008857"/>
    </source>
</evidence>
<dbReference type="Gene3D" id="1.10.443.10">
    <property type="entry name" value="Intergrase catalytic core"/>
    <property type="match status" value="1"/>
</dbReference>
<dbReference type="PROSITE" id="PS51898">
    <property type="entry name" value="TYR_RECOMBINASE"/>
    <property type="match status" value="1"/>
</dbReference>
<keyword evidence="3" id="KW-0233">DNA recombination</keyword>
<accession>K6VKD4</accession>
<dbReference type="InterPro" id="IPR013762">
    <property type="entry name" value="Integrase-like_cat_sf"/>
</dbReference>
<evidence type="ECO:0000256" key="2">
    <source>
        <dbReference type="ARBA" id="ARBA00023125"/>
    </source>
</evidence>
<protein>
    <submittedName>
        <fullName evidence="6">Putative integrase</fullName>
    </submittedName>
</protein>
<feature type="domain" description="Tyr recombinase" evidence="5">
    <location>
        <begin position="168"/>
        <end position="358"/>
    </location>
</feature>
<evidence type="ECO:0000313" key="6">
    <source>
        <dbReference type="EMBL" id="GAB77184.1"/>
    </source>
</evidence>
<reference evidence="6 7" key="1">
    <citation type="submission" date="2012-08" db="EMBL/GenBank/DDBJ databases">
        <title>Whole genome shotgun sequence of Austwickia chelonae NBRC 105200.</title>
        <authorList>
            <person name="Yoshida I."/>
            <person name="Hosoyama A."/>
            <person name="Tsuchikane K."/>
            <person name="Katsumata H."/>
            <person name="Ando Y."/>
            <person name="Ohji S."/>
            <person name="Hamada M."/>
            <person name="Tamura T."/>
            <person name="Yamazoe A."/>
            <person name="Yamazaki S."/>
            <person name="Fujita N."/>
        </authorList>
    </citation>
    <scope>NUCLEOTIDE SEQUENCE [LARGE SCALE GENOMIC DNA]</scope>
    <source>
        <strain evidence="6 7">NBRC 105200</strain>
    </source>
</reference>
<dbReference type="InterPro" id="IPR010998">
    <property type="entry name" value="Integrase_recombinase_N"/>
</dbReference>
<comment type="similarity">
    <text evidence="1">Belongs to the 'phage' integrase family.</text>
</comment>
<name>K6VKD4_9MICO</name>
<dbReference type="OrthoDB" id="1822491at2"/>
<dbReference type="Proteomes" id="UP000008495">
    <property type="component" value="Unassembled WGS sequence"/>
</dbReference>
<evidence type="ECO:0000259" key="5">
    <source>
        <dbReference type="PROSITE" id="PS51898"/>
    </source>
</evidence>
<keyword evidence="2" id="KW-0238">DNA-binding</keyword>
<evidence type="ECO:0000256" key="3">
    <source>
        <dbReference type="ARBA" id="ARBA00023172"/>
    </source>
</evidence>
<dbReference type="InterPro" id="IPR050090">
    <property type="entry name" value="Tyrosine_recombinase_XerCD"/>
</dbReference>
<comment type="caution">
    <text evidence="6">The sequence shown here is derived from an EMBL/GenBank/DDBJ whole genome shotgun (WGS) entry which is preliminary data.</text>
</comment>
<dbReference type="Pfam" id="PF00589">
    <property type="entry name" value="Phage_integrase"/>
    <property type="match status" value="1"/>
</dbReference>
<sequence>MGSVKKRKDTGRWRGRYRDASGREHAKDFDRQTDARRWVAEEELKVHRGDWTDPRRATVTVGELWPDWFAAQRLKPSTRASYDSLWRTVVAPTWGETPLSKVTTAGVRRWVNNAEGPRGPVSASRARQAHHVLSALLDSAVEDGRIPQNPARPATTNRRGFLPPLPRQEMHCLSRAQLLALADAIPSHRPAIYLLGFCALRSGEVAGLRVGDVDLLRQRLHIRRNIVEISGQLVEGEPKSARGRRTLPLPGFVLEVIAPLVDGRSPDMPLLTSPRGRPWRATNFRRSFDRGIISAGIATQEGKDTVRVHDLRHSGVSLWLSEGVPLVTASRMAGHASVSITGDTYAHVLPDQLDEIAQTLDAAHEARAPMPVDLAARRSASLRRPTGGLSAATGTDDLRPRG</sequence>
<dbReference type="AlphaFoldDB" id="K6VKD4"/>
<dbReference type="GO" id="GO:0006310">
    <property type="term" value="P:DNA recombination"/>
    <property type="evidence" value="ECO:0007669"/>
    <property type="project" value="UniProtKB-KW"/>
</dbReference>
<dbReference type="RefSeq" id="WP_006501936.1">
    <property type="nucleotide sequence ID" value="NZ_BAGZ01000005.1"/>
</dbReference>
<dbReference type="PANTHER" id="PTHR30349">
    <property type="entry name" value="PHAGE INTEGRASE-RELATED"/>
    <property type="match status" value="1"/>
</dbReference>
<dbReference type="PANTHER" id="PTHR30349:SF64">
    <property type="entry name" value="PROPHAGE INTEGRASE INTD-RELATED"/>
    <property type="match status" value="1"/>
</dbReference>
<evidence type="ECO:0000256" key="4">
    <source>
        <dbReference type="SAM" id="MobiDB-lite"/>
    </source>
</evidence>
<dbReference type="Gene3D" id="1.10.150.130">
    <property type="match status" value="1"/>
</dbReference>
<dbReference type="GO" id="GO:0003677">
    <property type="term" value="F:DNA binding"/>
    <property type="evidence" value="ECO:0007669"/>
    <property type="project" value="UniProtKB-KW"/>
</dbReference>
<dbReference type="EMBL" id="BAGZ01000005">
    <property type="protein sequence ID" value="GAB77184.1"/>
    <property type="molecule type" value="Genomic_DNA"/>
</dbReference>
<feature type="region of interest" description="Disordered" evidence="4">
    <location>
        <begin position="1"/>
        <end position="30"/>
    </location>
</feature>
<dbReference type="STRING" id="100225.SAMN05421595_0999"/>
<proteinExistence type="inferred from homology"/>
<dbReference type="SUPFAM" id="SSF56349">
    <property type="entry name" value="DNA breaking-rejoining enzymes"/>
    <property type="match status" value="1"/>
</dbReference>
<dbReference type="CDD" id="cd01189">
    <property type="entry name" value="INT_ICEBs1_C_like"/>
    <property type="match status" value="1"/>
</dbReference>
<dbReference type="InterPro" id="IPR011010">
    <property type="entry name" value="DNA_brk_join_enz"/>
</dbReference>
<dbReference type="GO" id="GO:0015074">
    <property type="term" value="P:DNA integration"/>
    <property type="evidence" value="ECO:0007669"/>
    <property type="project" value="InterPro"/>
</dbReference>
<keyword evidence="7" id="KW-1185">Reference proteome</keyword>